<dbReference type="AlphaFoldDB" id="A0AA40A2V1"/>
<feature type="compositionally biased region" description="Basic residues" evidence="1">
    <location>
        <begin position="259"/>
        <end position="269"/>
    </location>
</feature>
<feature type="signal peptide" evidence="3">
    <location>
        <begin position="1"/>
        <end position="24"/>
    </location>
</feature>
<keyword evidence="2" id="KW-0812">Transmembrane</keyword>
<feature type="compositionally biased region" description="Low complexity" evidence="1">
    <location>
        <begin position="180"/>
        <end position="218"/>
    </location>
</feature>
<evidence type="ECO:0000256" key="2">
    <source>
        <dbReference type="SAM" id="Phobius"/>
    </source>
</evidence>
<gene>
    <name evidence="4" type="ORF">B0H67DRAFT_332950</name>
</gene>
<dbReference type="EMBL" id="JAUKUA010000006">
    <property type="protein sequence ID" value="KAK0708208.1"/>
    <property type="molecule type" value="Genomic_DNA"/>
</dbReference>
<dbReference type="Proteomes" id="UP001172102">
    <property type="component" value="Unassembled WGS sequence"/>
</dbReference>
<accession>A0AA40A2V1</accession>
<feature type="chain" id="PRO_5041386174" description="Mid2 domain-containing protein" evidence="3">
    <location>
        <begin position="25"/>
        <end position="301"/>
    </location>
</feature>
<organism evidence="4 5">
    <name type="scientific">Lasiosphaeris hirsuta</name>
    <dbReference type="NCBI Taxonomy" id="260670"/>
    <lineage>
        <taxon>Eukaryota</taxon>
        <taxon>Fungi</taxon>
        <taxon>Dikarya</taxon>
        <taxon>Ascomycota</taxon>
        <taxon>Pezizomycotina</taxon>
        <taxon>Sordariomycetes</taxon>
        <taxon>Sordariomycetidae</taxon>
        <taxon>Sordariales</taxon>
        <taxon>Lasiosphaeriaceae</taxon>
        <taxon>Lasiosphaeris</taxon>
    </lineage>
</organism>
<evidence type="ECO:0000313" key="4">
    <source>
        <dbReference type="EMBL" id="KAK0708208.1"/>
    </source>
</evidence>
<feature type="compositionally biased region" description="Gly residues" evidence="1">
    <location>
        <begin position="270"/>
        <end position="279"/>
    </location>
</feature>
<feature type="compositionally biased region" description="Low complexity" evidence="1">
    <location>
        <begin position="280"/>
        <end position="293"/>
    </location>
</feature>
<evidence type="ECO:0000313" key="5">
    <source>
        <dbReference type="Proteomes" id="UP001172102"/>
    </source>
</evidence>
<evidence type="ECO:0000256" key="3">
    <source>
        <dbReference type="SAM" id="SignalP"/>
    </source>
</evidence>
<feature type="transmembrane region" description="Helical" evidence="2">
    <location>
        <begin position="230"/>
        <end position="254"/>
    </location>
</feature>
<evidence type="ECO:0000256" key="1">
    <source>
        <dbReference type="SAM" id="MobiDB-lite"/>
    </source>
</evidence>
<feature type="region of interest" description="Disordered" evidence="1">
    <location>
        <begin position="173"/>
        <end position="222"/>
    </location>
</feature>
<keyword evidence="3" id="KW-0732">Signal</keyword>
<reference evidence="4" key="1">
    <citation type="submission" date="2023-06" db="EMBL/GenBank/DDBJ databases">
        <title>Genome-scale phylogeny and comparative genomics of the fungal order Sordariales.</title>
        <authorList>
            <consortium name="Lawrence Berkeley National Laboratory"/>
            <person name="Hensen N."/>
            <person name="Bonometti L."/>
            <person name="Westerberg I."/>
            <person name="Brannstrom I.O."/>
            <person name="Guillou S."/>
            <person name="Cros-Aarteil S."/>
            <person name="Calhoun S."/>
            <person name="Haridas S."/>
            <person name="Kuo A."/>
            <person name="Mondo S."/>
            <person name="Pangilinan J."/>
            <person name="Riley R."/>
            <person name="Labutti K."/>
            <person name="Andreopoulos B."/>
            <person name="Lipzen A."/>
            <person name="Chen C."/>
            <person name="Yanf M."/>
            <person name="Daum C."/>
            <person name="Ng V."/>
            <person name="Clum A."/>
            <person name="Steindorff A."/>
            <person name="Ohm R."/>
            <person name="Martin F."/>
            <person name="Silar P."/>
            <person name="Natvig D."/>
            <person name="Lalanne C."/>
            <person name="Gautier V."/>
            <person name="Ament-Velasquez S.L."/>
            <person name="Kruys A."/>
            <person name="Hutchinson M.I."/>
            <person name="Powell A.J."/>
            <person name="Barry K."/>
            <person name="Miller A.N."/>
            <person name="Grigoriev I.V."/>
            <person name="Debuchy R."/>
            <person name="Gladieux P."/>
            <person name="Thoren M.H."/>
            <person name="Johannesson H."/>
        </authorList>
    </citation>
    <scope>NUCLEOTIDE SEQUENCE</scope>
    <source>
        <strain evidence="4">SMH4607-1</strain>
    </source>
</reference>
<keyword evidence="2" id="KW-0472">Membrane</keyword>
<sequence length="301" mass="31032">MMPTLPLQAQRLVAFLLVTSLLGAAHVDPNAPCYYPGGDLALGYFPCETEAAPISSCCPEGWTCFSNALCIATTESDAFPNITLGAVQRGACTNRQWNNKICGSACLDPDNAEGGLVACGNNCFCCESDFKAGSCNCSSSGDALTISAGLPQTIIHVTDTSFTGTPSLSIAASTARNTVNTTSRASPNSTSTRNSTRNVPTSLSTTTPQPLATSTTLPDSNAASRNSEGLMIGLGVGITLGVVVLAAGLLFFLLKRKKKPARGHVRSGRGSRGASGRGSRGTNPSRPTPGRSSRPGKRVVV</sequence>
<protein>
    <recommendedName>
        <fullName evidence="6">Mid2 domain-containing protein</fullName>
    </recommendedName>
</protein>
<feature type="region of interest" description="Disordered" evidence="1">
    <location>
        <begin position="259"/>
        <end position="301"/>
    </location>
</feature>
<comment type="caution">
    <text evidence="4">The sequence shown here is derived from an EMBL/GenBank/DDBJ whole genome shotgun (WGS) entry which is preliminary data.</text>
</comment>
<evidence type="ECO:0008006" key="6">
    <source>
        <dbReference type="Google" id="ProtNLM"/>
    </source>
</evidence>
<keyword evidence="5" id="KW-1185">Reference proteome</keyword>
<name>A0AA40A2V1_9PEZI</name>
<keyword evidence="2" id="KW-1133">Transmembrane helix</keyword>
<proteinExistence type="predicted"/>